<evidence type="ECO:0000313" key="2">
    <source>
        <dbReference type="EMBL" id="OWV34769.1"/>
    </source>
</evidence>
<keyword evidence="1" id="KW-1133">Transmembrane helix</keyword>
<feature type="transmembrane region" description="Helical" evidence="1">
    <location>
        <begin position="162"/>
        <end position="182"/>
    </location>
</feature>
<gene>
    <name evidence="2" type="ORF">B5C34_12385</name>
</gene>
<evidence type="ECO:0000313" key="3">
    <source>
        <dbReference type="Proteomes" id="UP000198462"/>
    </source>
</evidence>
<keyword evidence="1" id="KW-0472">Membrane</keyword>
<keyword evidence="3" id="KW-1185">Reference proteome</keyword>
<dbReference type="AlphaFoldDB" id="A0A219BAD6"/>
<comment type="caution">
    <text evidence="2">The sequence shown here is derived from an EMBL/GenBank/DDBJ whole genome shotgun (WGS) entry which is preliminary data.</text>
</comment>
<organism evidence="2 3">
    <name type="scientific">Pacificimonas flava</name>
    <dbReference type="NCBI Taxonomy" id="1234595"/>
    <lineage>
        <taxon>Bacteria</taxon>
        <taxon>Pseudomonadati</taxon>
        <taxon>Pseudomonadota</taxon>
        <taxon>Alphaproteobacteria</taxon>
        <taxon>Sphingomonadales</taxon>
        <taxon>Sphingosinicellaceae</taxon>
        <taxon>Pacificimonas</taxon>
    </lineage>
</organism>
<reference evidence="3" key="1">
    <citation type="submission" date="2017-05" db="EMBL/GenBank/DDBJ databases">
        <authorList>
            <person name="Lin X."/>
        </authorList>
    </citation>
    <scope>NUCLEOTIDE SEQUENCE [LARGE SCALE GENOMIC DNA]</scope>
    <source>
        <strain evidence="3">JLT2012</strain>
    </source>
</reference>
<dbReference type="OrthoDB" id="7597062at2"/>
<dbReference type="Proteomes" id="UP000198462">
    <property type="component" value="Unassembled WGS sequence"/>
</dbReference>
<feature type="transmembrane region" description="Helical" evidence="1">
    <location>
        <begin position="103"/>
        <end position="123"/>
    </location>
</feature>
<evidence type="ECO:0000256" key="1">
    <source>
        <dbReference type="SAM" id="Phobius"/>
    </source>
</evidence>
<proteinExistence type="predicted"/>
<feature type="transmembrane region" description="Helical" evidence="1">
    <location>
        <begin position="135"/>
        <end position="155"/>
    </location>
</feature>
<keyword evidence="1" id="KW-0812">Transmembrane</keyword>
<sequence>MSMMAALAAGGGISLRRSWGSRGKGGGVAKAGGWALLLAACTLGSVTLGSIRGVFVAMTLASVAVLAVVAGGMVVREPRRSARNKSLAPEPLERKPSWWRSTLRWLLAGPIGMVAAMAVGIFWSVWAGGAEQTRLVIGGLLVPVTWGAAMAWTLADNRILRATAVLVGVAVLGFGLSILKGFG</sequence>
<dbReference type="EMBL" id="NFZT01000001">
    <property type="protein sequence ID" value="OWV34769.1"/>
    <property type="molecule type" value="Genomic_DNA"/>
</dbReference>
<protein>
    <submittedName>
        <fullName evidence="2">Uncharacterized protein</fullName>
    </submittedName>
</protein>
<name>A0A219BAD6_9SPHN</name>
<accession>A0A219BAD6</accession>
<feature type="transmembrane region" description="Helical" evidence="1">
    <location>
        <begin position="54"/>
        <end position="75"/>
    </location>
</feature>